<sequence length="454" mass="50490">MDPSVFPSGFGMYNDGRGMMPGADMCFPSNMRVEKADEEEYTTVMLRNIPNKYTRMMLLEQLHKSGFQGHIDYLYLPTDFANRCNVGYCFVNFRSSSARQSFCSHFDGIATQNCLPGFNSYKVCQVVRAKWQGREENVRRLRSGPELMAQLAAHPEWLPLLLDEKGEPEPFLCEEDLAAIRSPTIPRRQMRRKGGGKTQESFGDQSVPEFGKGKGKSKLPGRGKAGQNARYNESGNFVGSPYMGEDAGYNGYGDTYDSNYFVSFSQMGTMEHMNEQYGFGGYPPPYRTSGPLWEDPDVYDGNGGGRGCKGPQQRRDICSGSTMNFGCNSKGRKGDVRDNNTFMPGDSYGAKDPMGGMEDSHYLGKNCHGGKNFGDHDPFTGNYMKGMHSTGKNPWPQGAKGRADIESARRRVPGAEFMGMHDIYGGVEEIPGCRWTEDRFGHGYGPSFGVQAEF</sequence>
<dbReference type="AlphaFoldDB" id="A0A7S1ACN9"/>
<accession>A0A7S1ACN9</accession>
<dbReference type="InterPro" id="IPR007201">
    <property type="entry name" value="Mei2-like_Rrm_C"/>
</dbReference>
<evidence type="ECO:0000313" key="3">
    <source>
        <dbReference type="EMBL" id="CAD8849887.1"/>
    </source>
</evidence>
<protein>
    <recommendedName>
        <fullName evidence="2">Mei2-like C-terminal RNA recognition motif domain-containing protein</fullName>
    </recommendedName>
</protein>
<feature type="region of interest" description="Disordered" evidence="1">
    <location>
        <begin position="187"/>
        <end position="232"/>
    </location>
</feature>
<reference evidence="3" key="1">
    <citation type="submission" date="2021-01" db="EMBL/GenBank/DDBJ databases">
        <authorList>
            <person name="Corre E."/>
            <person name="Pelletier E."/>
            <person name="Niang G."/>
            <person name="Scheremetjew M."/>
            <person name="Finn R."/>
            <person name="Kale V."/>
            <person name="Holt S."/>
            <person name="Cochrane G."/>
            <person name="Meng A."/>
            <person name="Brown T."/>
            <person name="Cohen L."/>
        </authorList>
    </citation>
    <scope>NUCLEOTIDE SEQUENCE</scope>
</reference>
<dbReference type="GO" id="GO:0003676">
    <property type="term" value="F:nucleic acid binding"/>
    <property type="evidence" value="ECO:0007669"/>
    <property type="project" value="InterPro"/>
</dbReference>
<dbReference type="InterPro" id="IPR035979">
    <property type="entry name" value="RBD_domain_sf"/>
</dbReference>
<name>A0A7S1ACN9_NOCSC</name>
<gene>
    <name evidence="3" type="ORF">NSCI0253_LOCUS24237</name>
</gene>
<dbReference type="CDD" id="cd12277">
    <property type="entry name" value="RRM3_MEI2_EAR1_like"/>
    <property type="match status" value="1"/>
</dbReference>
<organism evidence="3">
    <name type="scientific">Noctiluca scintillans</name>
    <name type="common">Sea sparkle</name>
    <name type="synonym">Red tide dinoflagellate</name>
    <dbReference type="NCBI Taxonomy" id="2966"/>
    <lineage>
        <taxon>Eukaryota</taxon>
        <taxon>Sar</taxon>
        <taxon>Alveolata</taxon>
        <taxon>Dinophyceae</taxon>
        <taxon>Noctilucales</taxon>
        <taxon>Noctilucaceae</taxon>
        <taxon>Noctiluca</taxon>
    </lineage>
</organism>
<dbReference type="Gene3D" id="3.30.70.330">
    <property type="match status" value="1"/>
</dbReference>
<dbReference type="Pfam" id="PF04059">
    <property type="entry name" value="RRM_2"/>
    <property type="match status" value="1"/>
</dbReference>
<evidence type="ECO:0000256" key="1">
    <source>
        <dbReference type="SAM" id="MobiDB-lite"/>
    </source>
</evidence>
<dbReference type="SUPFAM" id="SSF54928">
    <property type="entry name" value="RNA-binding domain, RBD"/>
    <property type="match status" value="1"/>
</dbReference>
<dbReference type="EMBL" id="HBFQ01034372">
    <property type="protein sequence ID" value="CAD8849887.1"/>
    <property type="molecule type" value="Transcribed_RNA"/>
</dbReference>
<feature type="domain" description="Mei2-like C-terminal RNA recognition motif" evidence="2">
    <location>
        <begin position="42"/>
        <end position="140"/>
    </location>
</feature>
<dbReference type="InterPro" id="IPR012677">
    <property type="entry name" value="Nucleotide-bd_a/b_plait_sf"/>
</dbReference>
<evidence type="ECO:0000259" key="2">
    <source>
        <dbReference type="Pfam" id="PF04059"/>
    </source>
</evidence>
<proteinExistence type="predicted"/>